<feature type="domain" description="TIL" evidence="3">
    <location>
        <begin position="23"/>
        <end position="77"/>
    </location>
</feature>
<evidence type="ECO:0000256" key="2">
    <source>
        <dbReference type="ARBA" id="ARBA00023157"/>
    </source>
</evidence>
<accession>A0A819VZ73</accession>
<dbReference type="Gene3D" id="2.10.25.10">
    <property type="entry name" value="Laminin"/>
    <property type="match status" value="8"/>
</dbReference>
<protein>
    <recommendedName>
        <fullName evidence="3">TIL domain-containing protein</fullName>
    </recommendedName>
</protein>
<dbReference type="InterPro" id="IPR051368">
    <property type="entry name" value="SerProtInhib-TIL_Domain"/>
</dbReference>
<dbReference type="Proteomes" id="UP000663836">
    <property type="component" value="Unassembled WGS sequence"/>
</dbReference>
<comment type="caution">
    <text evidence="4">The sequence shown here is derived from an EMBL/GenBank/DDBJ whole genome shotgun (WGS) entry which is preliminary data.</text>
</comment>
<feature type="domain" description="TIL" evidence="3">
    <location>
        <begin position="86"/>
        <end position="143"/>
    </location>
</feature>
<reference evidence="4" key="1">
    <citation type="submission" date="2021-02" db="EMBL/GenBank/DDBJ databases">
        <authorList>
            <person name="Nowell W R."/>
        </authorList>
    </citation>
    <scope>NUCLEOTIDE SEQUENCE</scope>
</reference>
<dbReference type="PANTHER" id="PTHR23259:SF70">
    <property type="entry name" value="ACCESSORY GLAND PROTEIN ACP62F-RELATED"/>
    <property type="match status" value="1"/>
</dbReference>
<keyword evidence="1" id="KW-0646">Protease inhibitor</keyword>
<evidence type="ECO:0000313" key="5">
    <source>
        <dbReference type="Proteomes" id="UP000663836"/>
    </source>
</evidence>
<evidence type="ECO:0000259" key="3">
    <source>
        <dbReference type="Pfam" id="PF01826"/>
    </source>
</evidence>
<feature type="domain" description="TIL" evidence="3">
    <location>
        <begin position="457"/>
        <end position="499"/>
    </location>
</feature>
<sequence length="526" mass="58864">MRKFFEKQGDSIDSINSKFNGKCDSNEEYICGLTCIETCDYKPEICTKQCVLGCFCKPNYVRKDNSTNSPCILKDECPKDKISSYCGKNKVYNQCGSSCPPSCKDVCYPQKRKPCTLQCVSGCFCKKDLYRTDDGKCVKPEECCQDENEEYTNCGTPCPEICNSKPGICTRKCVRGCFCKPNYVRKDNSTNSPCILKDRCPKDATSLNCNENEVYNPCGSSCPPSCKDICYPQEQKLCTLQCVPGCFCKEGLYRTEDGKCVELEKCCQRENEEYTNCGTACPEICNSKPGICKRKCVRGCFCKPNYVRKDNSTNSRCILKDQCPKDTTSLNCNENEEYTNCGTACPETCNYKPKMCTEQCVEGCFCKPNYVRKDNSTNSPCILKDQCPTDTTPLNCSKNEVYNPCGSSCPPSCKDLCYPQKHKLCTLQCVSGCFCKEGLYRTEGGKCVVPKECCQDGNEEYMNCGAAYPETCDYKPEICTDDCVQGCFCKPNYVRKDNRFVFGRLCLGAHQEHQVCGSACSLNMCG</sequence>
<feature type="domain" description="TIL" evidence="3">
    <location>
        <begin position="146"/>
        <end position="200"/>
    </location>
</feature>
<dbReference type="SUPFAM" id="SSF57567">
    <property type="entry name" value="Serine protease inhibitors"/>
    <property type="match status" value="8"/>
</dbReference>
<feature type="domain" description="TIL" evidence="3">
    <location>
        <begin position="209"/>
        <end position="266"/>
    </location>
</feature>
<evidence type="ECO:0000256" key="1">
    <source>
        <dbReference type="ARBA" id="ARBA00022690"/>
    </source>
</evidence>
<organism evidence="4 5">
    <name type="scientific">Rotaria sordida</name>
    <dbReference type="NCBI Taxonomy" id="392033"/>
    <lineage>
        <taxon>Eukaryota</taxon>
        <taxon>Metazoa</taxon>
        <taxon>Spiralia</taxon>
        <taxon>Gnathifera</taxon>
        <taxon>Rotifera</taxon>
        <taxon>Eurotatoria</taxon>
        <taxon>Bdelloidea</taxon>
        <taxon>Philodinida</taxon>
        <taxon>Philodinidae</taxon>
        <taxon>Rotaria</taxon>
    </lineage>
</organism>
<feature type="domain" description="TIL" evidence="3">
    <location>
        <begin position="396"/>
        <end position="453"/>
    </location>
</feature>
<dbReference type="GO" id="GO:0030414">
    <property type="term" value="F:peptidase inhibitor activity"/>
    <property type="evidence" value="ECO:0007669"/>
    <property type="project" value="UniProtKB-KW"/>
</dbReference>
<dbReference type="Pfam" id="PF01826">
    <property type="entry name" value="TIL"/>
    <property type="match status" value="8"/>
</dbReference>
<dbReference type="EMBL" id="CAJOBD010008560">
    <property type="protein sequence ID" value="CAF4115673.1"/>
    <property type="molecule type" value="Genomic_DNA"/>
</dbReference>
<evidence type="ECO:0000313" key="4">
    <source>
        <dbReference type="EMBL" id="CAF4115673.1"/>
    </source>
</evidence>
<dbReference type="CDD" id="cd19941">
    <property type="entry name" value="TIL"/>
    <property type="match status" value="8"/>
</dbReference>
<proteinExistence type="predicted"/>
<feature type="domain" description="TIL" evidence="3">
    <location>
        <begin position="332"/>
        <end position="387"/>
    </location>
</feature>
<keyword evidence="2" id="KW-1015">Disulfide bond</keyword>
<dbReference type="AlphaFoldDB" id="A0A819VZ73"/>
<name>A0A819VZ73_9BILA</name>
<dbReference type="InterPro" id="IPR002919">
    <property type="entry name" value="TIL_dom"/>
</dbReference>
<feature type="non-terminal residue" evidence="4">
    <location>
        <position position="1"/>
    </location>
</feature>
<gene>
    <name evidence="4" type="ORF">JBS370_LOCUS32401</name>
</gene>
<dbReference type="PANTHER" id="PTHR23259">
    <property type="entry name" value="RIDDLE"/>
    <property type="match status" value="1"/>
</dbReference>
<feature type="domain" description="TIL" evidence="3">
    <location>
        <begin position="269"/>
        <end position="323"/>
    </location>
</feature>
<dbReference type="InterPro" id="IPR036084">
    <property type="entry name" value="Ser_inhib-like_sf"/>
</dbReference>